<dbReference type="EMBL" id="JBAHYK010001560">
    <property type="protein sequence ID" value="KAL0567546.1"/>
    <property type="molecule type" value="Genomic_DNA"/>
</dbReference>
<proteinExistence type="predicted"/>
<feature type="compositionally biased region" description="Low complexity" evidence="1">
    <location>
        <begin position="486"/>
        <end position="504"/>
    </location>
</feature>
<sequence length="818" mass="89267">MPQRPAFTGQRRDFITAHKAGYAAAVKAGTQKDFVANFQRAFFNRWDPLLPLDVERSQEDLDAVDDSVPAKEYPVPLPPEEGSENFEEALEKYRADVLKYEEFKKVLELRKGQIERRLKADYVRDQTPGSSSKKIDLKNPFIAVTLQLSGGQLAKPRLTPAPLYWKENNNEFVTAIYHKRKEIEKPENKDIPQLFQRVLKEEWEKLSAEVQKEWEEKAKTAHKGSLSDWEQAKKGTPSTRPEDRQRAINGLARFMQPILDGICAATGMSCTLIVGGPEPADNGRLNAMAIHAGATTTGNVNMNWGQSELATWKKVIFPSMGVWLKKCYSVEECRSRALPSEAEGDDGMDIDTDDQVFTFSVEEGEVGGASAAPTDKPMDSSDLSQAPVSTSKAAGSDNPKESSSSEPAATSSHSRAASVPPSGPPASPRASPSPGDVRSTTPLMPASPLPPSSPGLGTSFSVPSPVHSPNLSRLASIPPSSPIPSSPHLSTTTSPPPSNASLPSDADTDTLRIPSEPESEASGLSGRRERSAHKRDAAEILEPETTSSSSKRARTAAGVSAGLKGSRPRPGPASKRPPRALPTGGKKTTSSSSAPKQPSEIPSKRVYVEIEKKIVRKKLTAEPKPSESASMPIDNGKPVVPSEAHSYAHKTLALAWNVIPLKVVGFEDLLKLWVRFEAQEGFVGTERLGARGRPKWVADWNQRARNPTYLPETKDPNALVDGFWIWWKSLQPAWREFSENCRPLDRIYHDADGDVEVLRVGGQNGMASVVACMAYCAYAVHRMPIENSRDAGMQELLWEELAAAARDVSWVLRALVTA</sequence>
<evidence type="ECO:0000313" key="2">
    <source>
        <dbReference type="EMBL" id="KAL0567546.1"/>
    </source>
</evidence>
<keyword evidence="3" id="KW-1185">Reference proteome</keyword>
<organism evidence="2 3">
    <name type="scientific">Marasmius crinis-equi</name>
    <dbReference type="NCBI Taxonomy" id="585013"/>
    <lineage>
        <taxon>Eukaryota</taxon>
        <taxon>Fungi</taxon>
        <taxon>Dikarya</taxon>
        <taxon>Basidiomycota</taxon>
        <taxon>Agaricomycotina</taxon>
        <taxon>Agaricomycetes</taxon>
        <taxon>Agaricomycetidae</taxon>
        <taxon>Agaricales</taxon>
        <taxon>Marasmiineae</taxon>
        <taxon>Marasmiaceae</taxon>
        <taxon>Marasmius</taxon>
    </lineage>
</organism>
<name>A0ABR3EXC6_9AGAR</name>
<feature type="region of interest" description="Disordered" evidence="1">
    <location>
        <begin position="365"/>
        <end position="605"/>
    </location>
</feature>
<evidence type="ECO:0000313" key="3">
    <source>
        <dbReference type="Proteomes" id="UP001465976"/>
    </source>
</evidence>
<feature type="compositionally biased region" description="Low complexity" evidence="1">
    <location>
        <begin position="582"/>
        <end position="599"/>
    </location>
</feature>
<feature type="compositionally biased region" description="Low complexity" evidence="1">
    <location>
        <begin position="401"/>
        <end position="420"/>
    </location>
</feature>
<comment type="caution">
    <text evidence="2">The sequence shown here is derived from an EMBL/GenBank/DDBJ whole genome shotgun (WGS) entry which is preliminary data.</text>
</comment>
<feature type="compositionally biased region" description="Low complexity" evidence="1">
    <location>
        <begin position="428"/>
        <end position="444"/>
    </location>
</feature>
<feature type="compositionally biased region" description="Basic and acidic residues" evidence="1">
    <location>
        <begin position="526"/>
        <end position="538"/>
    </location>
</feature>
<accession>A0ABR3EXC6</accession>
<reference evidence="2 3" key="1">
    <citation type="submission" date="2024-02" db="EMBL/GenBank/DDBJ databases">
        <title>A draft genome for the cacao thread blight pathogen Marasmius crinis-equi.</title>
        <authorList>
            <person name="Cohen S.P."/>
            <person name="Baruah I.K."/>
            <person name="Amoako-Attah I."/>
            <person name="Bukari Y."/>
            <person name="Meinhardt L.W."/>
            <person name="Bailey B.A."/>
        </authorList>
    </citation>
    <scope>NUCLEOTIDE SEQUENCE [LARGE SCALE GENOMIC DNA]</scope>
    <source>
        <strain evidence="2 3">GH-76</strain>
    </source>
</reference>
<feature type="region of interest" description="Disordered" evidence="1">
    <location>
        <begin position="618"/>
        <end position="637"/>
    </location>
</feature>
<evidence type="ECO:0008006" key="4">
    <source>
        <dbReference type="Google" id="ProtNLM"/>
    </source>
</evidence>
<feature type="region of interest" description="Disordered" evidence="1">
    <location>
        <begin position="216"/>
        <end position="243"/>
    </location>
</feature>
<feature type="compositionally biased region" description="Polar residues" evidence="1">
    <location>
        <begin position="381"/>
        <end position="393"/>
    </location>
</feature>
<evidence type="ECO:0000256" key="1">
    <source>
        <dbReference type="SAM" id="MobiDB-lite"/>
    </source>
</evidence>
<protein>
    <recommendedName>
        <fullName evidence="4">HMG box domain-containing protein</fullName>
    </recommendedName>
</protein>
<dbReference type="Proteomes" id="UP001465976">
    <property type="component" value="Unassembled WGS sequence"/>
</dbReference>
<gene>
    <name evidence="2" type="ORF">V5O48_014451</name>
</gene>